<dbReference type="Proteomes" id="UP000037600">
    <property type="component" value="Unassembled WGS sequence"/>
</dbReference>
<evidence type="ECO:0008006" key="8">
    <source>
        <dbReference type="Google" id="ProtNLM"/>
    </source>
</evidence>
<evidence type="ECO:0000256" key="5">
    <source>
        <dbReference type="RuleBase" id="RU361187"/>
    </source>
</evidence>
<dbReference type="InterPro" id="IPR051795">
    <property type="entry name" value="Glycosyl_Hydrlase_43"/>
</dbReference>
<keyword evidence="3 5" id="KW-0326">Glycosidase</keyword>
<keyword evidence="7" id="KW-1185">Reference proteome</keyword>
<dbReference type="Gene3D" id="2.115.10.20">
    <property type="entry name" value="Glycosyl hydrolase domain, family 43"/>
    <property type="match status" value="1"/>
</dbReference>
<reference evidence="6 7" key="1">
    <citation type="submission" date="2015-04" db="EMBL/GenBank/DDBJ databases">
        <title>Draft Genome Sequence of the Novel Agar-Digesting Marine Bacterium Q1.</title>
        <authorList>
            <person name="Li Y."/>
            <person name="Li D."/>
            <person name="Chen G."/>
            <person name="Du Z."/>
        </authorList>
    </citation>
    <scope>NUCLEOTIDE SEQUENCE [LARGE SCALE GENOMIC DNA]</scope>
    <source>
        <strain evidence="6 7">Q1</strain>
    </source>
</reference>
<comment type="similarity">
    <text evidence="1 5">Belongs to the glycosyl hydrolase 43 family.</text>
</comment>
<dbReference type="GO" id="GO:0005975">
    <property type="term" value="P:carbohydrate metabolic process"/>
    <property type="evidence" value="ECO:0007669"/>
    <property type="project" value="InterPro"/>
</dbReference>
<dbReference type="GO" id="GO:0004553">
    <property type="term" value="F:hydrolase activity, hydrolyzing O-glycosyl compounds"/>
    <property type="evidence" value="ECO:0007669"/>
    <property type="project" value="InterPro"/>
</dbReference>
<dbReference type="InterPro" id="IPR006710">
    <property type="entry name" value="Glyco_hydro_43"/>
</dbReference>
<name>A0A0J8H093_9ALTE</name>
<evidence type="ECO:0000256" key="1">
    <source>
        <dbReference type="ARBA" id="ARBA00009865"/>
    </source>
</evidence>
<gene>
    <name evidence="6" type="ORF">XM47_03860</name>
</gene>
<dbReference type="PANTHER" id="PTHR42812:SF14">
    <property type="entry name" value="SECRETED PROTEIN"/>
    <property type="match status" value="1"/>
</dbReference>
<dbReference type="AlphaFoldDB" id="A0A0J8H093"/>
<evidence type="ECO:0000313" key="7">
    <source>
        <dbReference type="Proteomes" id="UP000037600"/>
    </source>
</evidence>
<comment type="caution">
    <text evidence="6">The sequence shown here is derived from an EMBL/GenBank/DDBJ whole genome shotgun (WGS) entry which is preliminary data.</text>
</comment>
<dbReference type="InterPro" id="IPR023296">
    <property type="entry name" value="Glyco_hydro_beta-prop_sf"/>
</dbReference>
<evidence type="ECO:0000256" key="4">
    <source>
        <dbReference type="PIRSR" id="PIRSR606710-2"/>
    </source>
</evidence>
<dbReference type="PANTHER" id="PTHR42812">
    <property type="entry name" value="BETA-XYLOSIDASE"/>
    <property type="match status" value="1"/>
</dbReference>
<evidence type="ECO:0000256" key="3">
    <source>
        <dbReference type="ARBA" id="ARBA00023295"/>
    </source>
</evidence>
<dbReference type="STRING" id="1513271.XM47_03860"/>
<evidence type="ECO:0000313" key="6">
    <source>
        <dbReference type="EMBL" id="KMT66433.1"/>
    </source>
</evidence>
<dbReference type="EMBL" id="LAZL01000004">
    <property type="protein sequence ID" value="KMT66433.1"/>
    <property type="molecule type" value="Genomic_DNA"/>
</dbReference>
<keyword evidence="2 5" id="KW-0378">Hydrolase</keyword>
<proteinExistence type="inferred from homology"/>
<dbReference type="SUPFAM" id="SSF75005">
    <property type="entry name" value="Arabinanase/levansucrase/invertase"/>
    <property type="match status" value="1"/>
</dbReference>
<dbReference type="CDD" id="cd08986">
    <property type="entry name" value="GH43-like"/>
    <property type="match status" value="1"/>
</dbReference>
<sequence>MPKQGNSVAKYYSLDASERLDLKNHDKAVNIFKGMWLRDPYIYKGPDGYFYYTGTRLDRILGGAKYDHANEGVEIWRSKNLADWELLGVPVRLSMLSEFDDLVERASKKPHNEGKALLWAPEIHSFDGKWYITHTTNSQRAALWVANNPEGPYKELIGIGKFGHRHDPTLYQDDDGRNYLLYRATDIIEMKKDFSGFIGNKQEIKPSDRKIGHEGTYMIKVGKKYVVFGTAWSTDKMRHGTYNLYYTTSDNIMGPYSERKWVGRFLGHGTPFKDNQGRWWMTAFTNGKYLEYDTLMAQDTQADKAYTGTKNGAMLVPMDISTDEKGEVRFKVKDYRFATPGPEEVQSFN</sequence>
<evidence type="ECO:0000256" key="2">
    <source>
        <dbReference type="ARBA" id="ARBA00022801"/>
    </source>
</evidence>
<accession>A0A0J8H093</accession>
<organism evidence="6 7">
    <name type="scientific">Catenovulum maritimum</name>
    <dbReference type="NCBI Taxonomy" id="1513271"/>
    <lineage>
        <taxon>Bacteria</taxon>
        <taxon>Pseudomonadati</taxon>
        <taxon>Pseudomonadota</taxon>
        <taxon>Gammaproteobacteria</taxon>
        <taxon>Alteromonadales</taxon>
        <taxon>Alteromonadaceae</taxon>
        <taxon>Catenovulum</taxon>
    </lineage>
</organism>
<dbReference type="Pfam" id="PF04616">
    <property type="entry name" value="Glyco_hydro_43"/>
    <property type="match status" value="1"/>
</dbReference>
<feature type="site" description="Important for catalytic activity, responsible for pKa modulation of the active site Glu and correct orientation of both the proton donor and substrate" evidence="4">
    <location>
        <position position="167"/>
    </location>
</feature>
<protein>
    <recommendedName>
        <fullName evidence="8">Beta-xylosidase</fullName>
    </recommendedName>
</protein>